<gene>
    <name evidence="1" type="ORF">J2Z19_000469</name>
</gene>
<comment type="caution">
    <text evidence="1">The sequence shown here is derived from an EMBL/GenBank/DDBJ whole genome shotgun (WGS) entry which is preliminary data.</text>
</comment>
<protein>
    <submittedName>
        <fullName evidence="1">Uncharacterized protein</fullName>
    </submittedName>
</protein>
<reference evidence="1" key="1">
    <citation type="submission" date="2021-03" db="EMBL/GenBank/DDBJ databases">
        <title>Genomic Encyclopedia of Type Strains, Phase IV (KMG-IV): sequencing the most valuable type-strain genomes for metagenomic binning, comparative biology and taxonomic classification.</title>
        <authorList>
            <person name="Goeker M."/>
        </authorList>
    </citation>
    <scope>NUCLEOTIDE SEQUENCE</scope>
    <source>
        <strain evidence="1">DSM 18131</strain>
    </source>
</reference>
<accession>A0ACC5SPE2</accession>
<organism evidence="1 2">
    <name type="scientific">Ensifer adhaerens</name>
    <name type="common">Sinorhizobium morelense</name>
    <dbReference type="NCBI Taxonomy" id="106592"/>
    <lineage>
        <taxon>Bacteria</taxon>
        <taxon>Pseudomonadati</taxon>
        <taxon>Pseudomonadota</taxon>
        <taxon>Alphaproteobacteria</taxon>
        <taxon>Hyphomicrobiales</taxon>
        <taxon>Rhizobiaceae</taxon>
        <taxon>Sinorhizobium/Ensifer group</taxon>
        <taxon>Ensifer</taxon>
    </lineage>
</organism>
<evidence type="ECO:0000313" key="1">
    <source>
        <dbReference type="EMBL" id="MBP1870772.1"/>
    </source>
</evidence>
<sequence length="76" mass="8651">MLDTYAVKWSADQPGEYEGHVLHLGLSRSEKEAAERGAEHFSVETEDVDVKLGRDRGDKDCFYVSEKEHYASAFTR</sequence>
<name>A0ACC5SPE2_ENSAD</name>
<evidence type="ECO:0000313" key="2">
    <source>
        <dbReference type="Proteomes" id="UP000823773"/>
    </source>
</evidence>
<dbReference type="Proteomes" id="UP000823773">
    <property type="component" value="Unassembled WGS sequence"/>
</dbReference>
<proteinExistence type="predicted"/>
<keyword evidence="2" id="KW-1185">Reference proteome</keyword>
<dbReference type="EMBL" id="JAGGJR010000001">
    <property type="protein sequence ID" value="MBP1870772.1"/>
    <property type="molecule type" value="Genomic_DNA"/>
</dbReference>